<organism evidence="1 2">
    <name type="scientific">Caligus rogercresseyi</name>
    <name type="common">Sea louse</name>
    <dbReference type="NCBI Taxonomy" id="217165"/>
    <lineage>
        <taxon>Eukaryota</taxon>
        <taxon>Metazoa</taxon>
        <taxon>Ecdysozoa</taxon>
        <taxon>Arthropoda</taxon>
        <taxon>Crustacea</taxon>
        <taxon>Multicrustacea</taxon>
        <taxon>Hexanauplia</taxon>
        <taxon>Copepoda</taxon>
        <taxon>Siphonostomatoida</taxon>
        <taxon>Caligidae</taxon>
        <taxon>Caligus</taxon>
    </lineage>
</organism>
<dbReference type="Proteomes" id="UP000595437">
    <property type="component" value="Chromosome 9"/>
</dbReference>
<proteinExistence type="predicted"/>
<evidence type="ECO:0000313" key="2">
    <source>
        <dbReference type="Proteomes" id="UP000595437"/>
    </source>
</evidence>
<reference evidence="2" key="1">
    <citation type="submission" date="2021-01" db="EMBL/GenBank/DDBJ databases">
        <title>Caligus Genome Assembly.</title>
        <authorList>
            <person name="Gallardo-Escarate C."/>
        </authorList>
    </citation>
    <scope>NUCLEOTIDE SEQUENCE [LARGE SCALE GENOMIC DNA]</scope>
</reference>
<feature type="non-terminal residue" evidence="1">
    <location>
        <position position="57"/>
    </location>
</feature>
<evidence type="ECO:0000313" key="1">
    <source>
        <dbReference type="EMBL" id="QQP40158.1"/>
    </source>
</evidence>
<protein>
    <submittedName>
        <fullName evidence="1">Uncharacterized protein</fullName>
    </submittedName>
</protein>
<feature type="non-terminal residue" evidence="1">
    <location>
        <position position="1"/>
    </location>
</feature>
<dbReference type="AlphaFoldDB" id="A0A7T8GYH2"/>
<dbReference type="EMBL" id="CP045898">
    <property type="protein sequence ID" value="QQP40158.1"/>
    <property type="molecule type" value="Genomic_DNA"/>
</dbReference>
<sequence>IDTALLNIKSLVAKKKKNSFIEVEDLRAIIIGAAARYSALQIKIPNAASDDWKWAGN</sequence>
<gene>
    <name evidence="1" type="ORF">FKW44_014120</name>
</gene>
<keyword evidence="2" id="KW-1185">Reference proteome</keyword>
<accession>A0A7T8GYH2</accession>
<name>A0A7T8GYH2_CALRO</name>